<organism evidence="1 2">
    <name type="scientific">Chloracidobacterium sp. N</name>
    <dbReference type="NCBI Taxonomy" id="2821540"/>
    <lineage>
        <taxon>Bacteria</taxon>
        <taxon>Pseudomonadati</taxon>
        <taxon>Acidobacteriota</taxon>
        <taxon>Terriglobia</taxon>
        <taxon>Terriglobales</taxon>
        <taxon>Acidobacteriaceae</taxon>
        <taxon>Chloracidobacterium</taxon>
        <taxon>Chloracidobacterium aggregatum</taxon>
    </lineage>
</organism>
<dbReference type="InterPro" id="IPR011989">
    <property type="entry name" value="ARM-like"/>
</dbReference>
<dbReference type="SUPFAM" id="SSF48371">
    <property type="entry name" value="ARM repeat"/>
    <property type="match status" value="3"/>
</dbReference>
<proteinExistence type="predicted"/>
<dbReference type="InterPro" id="IPR004155">
    <property type="entry name" value="PBS_lyase_HEAT"/>
</dbReference>
<dbReference type="SMART" id="SM00567">
    <property type="entry name" value="EZ_HEAT"/>
    <property type="match status" value="15"/>
</dbReference>
<accession>A0ABX8AZB9</accession>
<dbReference type="PANTHER" id="PTHR12697:SF5">
    <property type="entry name" value="DEOXYHYPUSINE HYDROXYLASE"/>
    <property type="match status" value="1"/>
</dbReference>
<reference evidence="1 2" key="1">
    <citation type="submission" date="2021-03" db="EMBL/GenBank/DDBJ databases">
        <title>Genomic and phenotypic characterization of Chloracidobacterium isolates provides evidence for multiple species.</title>
        <authorList>
            <person name="Saini M.K."/>
            <person name="Costas A.M.G."/>
            <person name="Tank M."/>
            <person name="Bryant D.A."/>
        </authorList>
    </citation>
    <scope>NUCLEOTIDE SEQUENCE [LARGE SCALE GENOMIC DNA]</scope>
    <source>
        <strain evidence="1 2">N</strain>
    </source>
</reference>
<dbReference type="EMBL" id="CP072642">
    <property type="protein sequence ID" value="QUV94043.1"/>
    <property type="molecule type" value="Genomic_DNA"/>
</dbReference>
<evidence type="ECO:0000313" key="1">
    <source>
        <dbReference type="EMBL" id="QUV94043.1"/>
    </source>
</evidence>
<dbReference type="Gene3D" id="1.25.10.10">
    <property type="entry name" value="Leucine-rich Repeat Variant"/>
    <property type="match status" value="6"/>
</dbReference>
<dbReference type="Proteomes" id="UP000677668">
    <property type="component" value="Chromosome 1"/>
</dbReference>
<dbReference type="InterPro" id="IPR016024">
    <property type="entry name" value="ARM-type_fold"/>
</dbReference>
<keyword evidence="2" id="KW-1185">Reference proteome</keyword>
<name>A0ABX8AZB9_9BACT</name>
<dbReference type="Pfam" id="PF13646">
    <property type="entry name" value="HEAT_2"/>
    <property type="match status" value="5"/>
</dbReference>
<sequence length="894" mass="95768">MRSRRHIAFQLAAWLVVGFTGWLVLEAPAQTSPPPDDWLARATVLAAAPPCAPEVTAALDDPQWYVRARAIQTLGRQRCTAAVPALLARFYREDWDNQARLLVALGQIGDPAGLPPVARAATGPAGTLRTVALAALGGFTAAQVAPVLATALEQPLNRDEKCIVARQIGVFRLADCASRLADWLDQDEELDRLIAVAQYRTGDQAAGRRVIEAFDRLDAPTRLQLLSDWAERPDMRAKAILLKSLRSEAPETRLAAARAWAAYGAQMPIAETLNVLPDVDAEVRHVLVTALGGCPAEETVAAVIERLKAELPAAARVTYLDALEALDREVVTAALLVARQARLPFAEQALEKLGITPEALAARLAAPTLTPTARVTLAVQLGQLGDLRAFDLLRQALLSGDEATRCTAAEALGRLQDVRAVELLLDVLDDDVPRVRSAAAASLARLGMTPARLVAVLNAPNTNLRTEALRLLGRLSDVATLPAVAAQTQEGEPLPVRLAAVAALGRLRHPDAVPVLVRLLSAREPALRMQAVSALGEIGEERAVAALLPLLRDPDAAVVGKVVAALSRTKAPSAVTPLLAALQHPDWRVRAAVAHSLDAWEDARIPPALAAALEDPSALVRFHARQSLLKLAVAPETLLPVALGQSRPRGWYGAYVTLQELAPESIRDELRRSLDAPDPKTRALAAALARRYPDPDMLALLWQRLDAETRFTVRWWLVRALADFGEAAREGAMKRARSKQPRLRADAMRVLGWLPANRESQLVLREGLADAESQVRSAAVEALGRIGDVAALAPFLARQSGAFTIAPDELVDALLACGDAGRAVLRQAVAGSEPAIRALLLQRLGADGHPDALPLLLEGLRDASPLVRQSARQGLARQSDERAVQALAALPDEP</sequence>
<gene>
    <name evidence="1" type="ORF">J8C05_00850</name>
</gene>
<dbReference type="PANTHER" id="PTHR12697">
    <property type="entry name" value="PBS LYASE HEAT-LIKE PROTEIN"/>
    <property type="match status" value="1"/>
</dbReference>
<protein>
    <submittedName>
        <fullName evidence="1">HEAT repeat domain-containing protein</fullName>
    </submittedName>
</protein>
<dbReference type="RefSeq" id="WP_211422368.1">
    <property type="nucleotide sequence ID" value="NZ_CP072642.1"/>
</dbReference>
<evidence type="ECO:0000313" key="2">
    <source>
        <dbReference type="Proteomes" id="UP000677668"/>
    </source>
</evidence>